<keyword evidence="1" id="KW-0472">Membrane</keyword>
<keyword evidence="1" id="KW-1133">Transmembrane helix</keyword>
<keyword evidence="1" id="KW-0812">Transmembrane</keyword>
<reference evidence="2 5" key="1">
    <citation type="submission" date="2016-10" db="EMBL/GenBank/DDBJ databases">
        <authorList>
            <person name="de Groot N.N."/>
        </authorList>
    </citation>
    <scope>NUCLEOTIDE SEQUENCE [LARGE SCALE GENOMIC DNA]</scope>
    <source>
        <strain evidence="2 5">CCM 7361</strain>
    </source>
</reference>
<organism evidence="2 5">
    <name type="scientific">Pseudomonas delhiensis</name>
    <dbReference type="NCBI Taxonomy" id="366289"/>
    <lineage>
        <taxon>Bacteria</taxon>
        <taxon>Pseudomonadati</taxon>
        <taxon>Pseudomonadota</taxon>
        <taxon>Gammaproteobacteria</taxon>
        <taxon>Pseudomonadales</taxon>
        <taxon>Pseudomonadaceae</taxon>
        <taxon>Pseudomonas</taxon>
    </lineage>
</organism>
<keyword evidence="4" id="KW-1185">Reference proteome</keyword>
<accession>A0A239IAQ3</accession>
<feature type="transmembrane region" description="Helical" evidence="1">
    <location>
        <begin position="33"/>
        <end position="54"/>
    </location>
</feature>
<evidence type="ECO:0000313" key="4">
    <source>
        <dbReference type="Proteomes" id="UP000198309"/>
    </source>
</evidence>
<sequence length="76" mass="8744">MFGTNLIVLFLLLVTCIFLVLICFLVDFYNALICMEIFEFLWSFGMTVAIWRLLPDKLGVFFVGSLKDCFASSFLI</sequence>
<dbReference type="EMBL" id="FNEC01000030">
    <property type="protein sequence ID" value="SDK15624.1"/>
    <property type="molecule type" value="Genomic_DNA"/>
</dbReference>
<dbReference type="Proteomes" id="UP000198309">
    <property type="component" value="Unassembled WGS sequence"/>
</dbReference>
<name>A0A239IAQ3_9PSED</name>
<evidence type="ECO:0000313" key="2">
    <source>
        <dbReference type="EMBL" id="SDK15624.1"/>
    </source>
</evidence>
<protein>
    <submittedName>
        <fullName evidence="2">Uncharacterized protein</fullName>
    </submittedName>
</protein>
<feature type="transmembrane region" description="Helical" evidence="1">
    <location>
        <begin position="6"/>
        <end position="26"/>
    </location>
</feature>
<gene>
    <name evidence="2" type="ORF">SAMN05216189_103035</name>
    <name evidence="3" type="ORF">SAMN06295949_109145</name>
</gene>
<evidence type="ECO:0000313" key="3">
    <source>
        <dbReference type="EMBL" id="SNS90665.1"/>
    </source>
</evidence>
<evidence type="ECO:0000256" key="1">
    <source>
        <dbReference type="SAM" id="Phobius"/>
    </source>
</evidence>
<dbReference type="EMBL" id="FZPC01000009">
    <property type="protein sequence ID" value="SNS90665.1"/>
    <property type="molecule type" value="Genomic_DNA"/>
</dbReference>
<reference evidence="3 4" key="2">
    <citation type="submission" date="2017-06" db="EMBL/GenBank/DDBJ databases">
        <authorList>
            <person name="Varghese N."/>
            <person name="Submissions S."/>
        </authorList>
    </citation>
    <scope>NUCLEOTIDE SEQUENCE [LARGE SCALE GENOMIC DNA]</scope>
    <source>
        <strain evidence="3 4">RLD-1</strain>
    </source>
</reference>
<proteinExistence type="predicted"/>
<evidence type="ECO:0000313" key="5">
    <source>
        <dbReference type="Proteomes" id="UP000199693"/>
    </source>
</evidence>
<dbReference type="AlphaFoldDB" id="A0A239IAQ3"/>
<dbReference type="Proteomes" id="UP000199693">
    <property type="component" value="Unassembled WGS sequence"/>
</dbReference>